<feature type="compositionally biased region" description="Basic and acidic residues" evidence="1">
    <location>
        <begin position="37"/>
        <end position="50"/>
    </location>
</feature>
<protein>
    <submittedName>
        <fullName evidence="2">Uncharacterized protein</fullName>
    </submittedName>
</protein>
<gene>
    <name evidence="2" type="ORF">SO694_00134072</name>
</gene>
<reference evidence="2 3" key="1">
    <citation type="submission" date="2024-03" db="EMBL/GenBank/DDBJ databases">
        <title>Aureococcus anophagefferens CCMP1851 and Kratosvirus quantuckense: Draft genome of a second virus-susceptible host strain in the model system.</title>
        <authorList>
            <person name="Chase E."/>
            <person name="Truchon A.R."/>
            <person name="Schepens W."/>
            <person name="Wilhelm S.W."/>
        </authorList>
    </citation>
    <scope>NUCLEOTIDE SEQUENCE [LARGE SCALE GENOMIC DNA]</scope>
    <source>
        <strain evidence="2 3">CCMP1851</strain>
    </source>
</reference>
<feature type="compositionally biased region" description="Basic residues" evidence="1">
    <location>
        <begin position="247"/>
        <end position="261"/>
    </location>
</feature>
<feature type="compositionally biased region" description="Acidic residues" evidence="1">
    <location>
        <begin position="289"/>
        <end position="300"/>
    </location>
</feature>
<organism evidence="2 3">
    <name type="scientific">Aureococcus anophagefferens</name>
    <name type="common">Harmful bloom alga</name>
    <dbReference type="NCBI Taxonomy" id="44056"/>
    <lineage>
        <taxon>Eukaryota</taxon>
        <taxon>Sar</taxon>
        <taxon>Stramenopiles</taxon>
        <taxon>Ochrophyta</taxon>
        <taxon>Pelagophyceae</taxon>
        <taxon>Pelagomonadales</taxon>
        <taxon>Pelagomonadaceae</taxon>
        <taxon>Aureococcus</taxon>
    </lineage>
</organism>
<dbReference type="EMBL" id="JBBJCI010000015">
    <property type="protein sequence ID" value="KAK7254833.1"/>
    <property type="molecule type" value="Genomic_DNA"/>
</dbReference>
<comment type="caution">
    <text evidence="2">The sequence shown here is derived from an EMBL/GenBank/DDBJ whole genome shotgun (WGS) entry which is preliminary data.</text>
</comment>
<feature type="compositionally biased region" description="Basic residues" evidence="1">
    <location>
        <begin position="107"/>
        <end position="118"/>
    </location>
</feature>
<evidence type="ECO:0000313" key="3">
    <source>
        <dbReference type="Proteomes" id="UP001363151"/>
    </source>
</evidence>
<feature type="region of interest" description="Disordered" evidence="1">
    <location>
        <begin position="221"/>
        <end position="314"/>
    </location>
</feature>
<accession>A0ABR1GG07</accession>
<sequence>MAPDVADKLAPHGAGARAAKSRDRGFALLEYLGTHEVGWHGEERPRDGRGPAEPSGEPEERPPPKKRRKAKAESPKAPPPPANGVGGMAWAPAGGGRRRCAAAGPPPKKKRGGGKKKKKAEEAKAGAPPPAPPPEPEPEPEPEPARAACPSSRSGAKAPKMSVSQIPKEKKDGKAAPRARSRAKSDRPRAPSKKADKPKFEMRDLRDQATAKIRSYVAELFRRHAAGDPRRRSTPPRSAAATATSPRPRRRRGPRRRGRRPRPADQGGVRERARLAHDRELAQLAVETCWDDETESEAEALPEGMGPDDGSMTEEAEQHYLSIIKARLEAEVDRLKDLCASADKFAAHRAAARPRGGATSARRAAPRAGEAGVAAART</sequence>
<feature type="compositionally biased region" description="Basic and acidic residues" evidence="1">
    <location>
        <begin position="183"/>
        <end position="207"/>
    </location>
</feature>
<feature type="compositionally biased region" description="Basic and acidic residues" evidence="1">
    <location>
        <begin position="221"/>
        <end position="231"/>
    </location>
</feature>
<feature type="compositionally biased region" description="Low complexity" evidence="1">
    <location>
        <begin position="353"/>
        <end position="378"/>
    </location>
</feature>
<evidence type="ECO:0000256" key="1">
    <source>
        <dbReference type="SAM" id="MobiDB-lite"/>
    </source>
</evidence>
<feature type="region of interest" description="Disordered" evidence="1">
    <location>
        <begin position="348"/>
        <end position="378"/>
    </location>
</feature>
<proteinExistence type="predicted"/>
<dbReference type="Proteomes" id="UP001363151">
    <property type="component" value="Unassembled WGS sequence"/>
</dbReference>
<name>A0ABR1GG07_AURAN</name>
<feature type="compositionally biased region" description="Low complexity" evidence="1">
    <location>
        <begin position="235"/>
        <end position="246"/>
    </location>
</feature>
<feature type="region of interest" description="Disordered" evidence="1">
    <location>
        <begin position="1"/>
        <end position="207"/>
    </location>
</feature>
<feature type="compositionally biased region" description="Basic and acidic residues" evidence="1">
    <location>
        <begin position="268"/>
        <end position="281"/>
    </location>
</feature>
<feature type="compositionally biased region" description="Basic and acidic residues" evidence="1">
    <location>
        <begin position="1"/>
        <end position="10"/>
    </location>
</feature>
<keyword evidence="3" id="KW-1185">Reference proteome</keyword>
<evidence type="ECO:0000313" key="2">
    <source>
        <dbReference type="EMBL" id="KAK7254833.1"/>
    </source>
</evidence>